<dbReference type="PANTHER" id="PTHR10809:SF6">
    <property type="entry name" value="AT11025P-RELATED"/>
    <property type="match status" value="1"/>
</dbReference>
<evidence type="ECO:0000256" key="1">
    <source>
        <dbReference type="ARBA" id="ARBA00004211"/>
    </source>
</evidence>
<evidence type="ECO:0000256" key="6">
    <source>
        <dbReference type="SAM" id="Phobius"/>
    </source>
</evidence>
<dbReference type="OrthoDB" id="264603at2759"/>
<dbReference type="EMBL" id="CAJJDP010000016">
    <property type="protein sequence ID" value="CAD8144271.1"/>
    <property type="molecule type" value="Genomic_DNA"/>
</dbReference>
<keyword evidence="3 6" id="KW-1133">Transmembrane helix</keyword>
<dbReference type="GO" id="GO:0005789">
    <property type="term" value="C:endoplasmic reticulum membrane"/>
    <property type="evidence" value="ECO:0007669"/>
    <property type="project" value="InterPro"/>
</dbReference>
<dbReference type="OMA" id="ANDDSRW"/>
<evidence type="ECO:0000313" key="9">
    <source>
        <dbReference type="Proteomes" id="UP000683925"/>
    </source>
</evidence>
<comment type="caution">
    <text evidence="8">The sequence shown here is derived from an EMBL/GenBank/DDBJ whole genome shotgun (WGS) entry which is preliminary data.</text>
</comment>
<protein>
    <recommendedName>
        <fullName evidence="7">MSP domain-containing protein</fullName>
    </recommendedName>
</protein>
<feature type="domain" description="MSP" evidence="7">
    <location>
        <begin position="16"/>
        <end position="133"/>
    </location>
</feature>
<dbReference type="Pfam" id="PF00635">
    <property type="entry name" value="Motile_Sperm"/>
    <property type="match status" value="1"/>
</dbReference>
<dbReference type="Proteomes" id="UP000683925">
    <property type="component" value="Unassembled WGS sequence"/>
</dbReference>
<proteinExistence type="predicted"/>
<keyword evidence="2 6" id="KW-0812">Transmembrane</keyword>
<dbReference type="GO" id="GO:0005886">
    <property type="term" value="C:plasma membrane"/>
    <property type="evidence" value="ECO:0007669"/>
    <property type="project" value="TreeGrafter"/>
</dbReference>
<keyword evidence="5" id="KW-0175">Coiled coil</keyword>
<gene>
    <name evidence="8" type="ORF">POCTA_138.1.T0160064</name>
</gene>
<dbReference type="InterPro" id="IPR016763">
    <property type="entry name" value="VAP"/>
</dbReference>
<evidence type="ECO:0000256" key="4">
    <source>
        <dbReference type="ARBA" id="ARBA00023136"/>
    </source>
</evidence>
<dbReference type="GO" id="GO:0061817">
    <property type="term" value="P:endoplasmic reticulum-plasma membrane tethering"/>
    <property type="evidence" value="ECO:0007669"/>
    <property type="project" value="TreeGrafter"/>
</dbReference>
<evidence type="ECO:0000256" key="2">
    <source>
        <dbReference type="ARBA" id="ARBA00022692"/>
    </source>
</evidence>
<evidence type="ECO:0000259" key="7">
    <source>
        <dbReference type="PROSITE" id="PS50202"/>
    </source>
</evidence>
<name>A0A8S1SRX4_PAROT</name>
<comment type="subcellular location">
    <subcellularLocation>
        <location evidence="1">Membrane</location>
        <topology evidence="1">Single-pass type IV membrane protein</topology>
    </subcellularLocation>
</comment>
<evidence type="ECO:0000313" key="8">
    <source>
        <dbReference type="EMBL" id="CAD8144271.1"/>
    </source>
</evidence>
<accession>A0A8S1SRX4</accession>
<dbReference type="PROSITE" id="PS50202">
    <property type="entry name" value="MSP"/>
    <property type="match status" value="1"/>
</dbReference>
<dbReference type="PANTHER" id="PTHR10809">
    <property type="entry name" value="VESICLE-ASSOCIATED MEMBRANE PROTEIN-ASSOCIATED PROTEIN"/>
    <property type="match status" value="1"/>
</dbReference>
<feature type="coiled-coil region" evidence="5">
    <location>
        <begin position="201"/>
        <end position="228"/>
    </location>
</feature>
<dbReference type="AlphaFoldDB" id="A0A8S1SRX4"/>
<sequence>MDSKYKSENKFDQSNAVEIKPPDTLVFEVLPNQKKIYARVEIFNKAPQDVMFRIKTTAPDFYVISYDKERPITTFSSYAIDILLICDQSRIQHRLKDKFLIQVVEKQKYDAAANDDSRWSILLKEQKLTVSLIRKDLYSSQQSQKTQLPPSCIKQQSVGQIVQSRFLQGSNALLNQGFSNPYNQESSVIQTDEDRNMKIKLDSLKQKYQEQAKLIEQYKFDINELQNEIDRNSFIYDLEKKKEQNDQPEENISTALRDKTGIPLWELFIAATIALILGALLNRK</sequence>
<reference evidence="8" key="1">
    <citation type="submission" date="2021-01" db="EMBL/GenBank/DDBJ databases">
        <authorList>
            <consortium name="Genoscope - CEA"/>
            <person name="William W."/>
        </authorList>
    </citation>
    <scope>NUCLEOTIDE SEQUENCE</scope>
</reference>
<keyword evidence="4 6" id="KW-0472">Membrane</keyword>
<dbReference type="GO" id="GO:0090158">
    <property type="term" value="P:endoplasmic reticulum membrane organization"/>
    <property type="evidence" value="ECO:0007669"/>
    <property type="project" value="TreeGrafter"/>
</dbReference>
<evidence type="ECO:0000256" key="5">
    <source>
        <dbReference type="SAM" id="Coils"/>
    </source>
</evidence>
<organism evidence="8 9">
    <name type="scientific">Paramecium octaurelia</name>
    <dbReference type="NCBI Taxonomy" id="43137"/>
    <lineage>
        <taxon>Eukaryota</taxon>
        <taxon>Sar</taxon>
        <taxon>Alveolata</taxon>
        <taxon>Ciliophora</taxon>
        <taxon>Intramacronucleata</taxon>
        <taxon>Oligohymenophorea</taxon>
        <taxon>Peniculida</taxon>
        <taxon>Parameciidae</taxon>
        <taxon>Paramecium</taxon>
    </lineage>
</organism>
<keyword evidence="9" id="KW-1185">Reference proteome</keyword>
<evidence type="ECO:0000256" key="3">
    <source>
        <dbReference type="ARBA" id="ARBA00022989"/>
    </source>
</evidence>
<dbReference type="InterPro" id="IPR000535">
    <property type="entry name" value="MSP_dom"/>
</dbReference>
<feature type="transmembrane region" description="Helical" evidence="6">
    <location>
        <begin position="262"/>
        <end position="281"/>
    </location>
</feature>